<proteinExistence type="predicted"/>
<dbReference type="EMBL" id="JACEMZ010000003">
    <property type="protein sequence ID" value="MBA4451818.1"/>
    <property type="molecule type" value="Genomic_DNA"/>
</dbReference>
<organism evidence="1 2">
    <name type="scientific">Candidatus Nitrosomaritimum aestuariumsis</name>
    <dbReference type="NCBI Taxonomy" id="3342354"/>
    <lineage>
        <taxon>Archaea</taxon>
        <taxon>Nitrososphaerota</taxon>
        <taxon>Nitrososphaeria</taxon>
        <taxon>Nitrosopumilales</taxon>
        <taxon>Nitrosopumilaceae</taxon>
        <taxon>Candidatus Nitrosomaritimum</taxon>
    </lineage>
</organism>
<evidence type="ECO:0000313" key="1">
    <source>
        <dbReference type="EMBL" id="MBA4451818.1"/>
    </source>
</evidence>
<reference evidence="1 2" key="1">
    <citation type="journal article" date="2020" name="Appl. Environ. Microbiol.">
        <title>Genomic Characteristics of a Novel Species of Ammonia-Oxidizing Archaea from the Jiulong River Estuary.</title>
        <authorList>
            <person name="Zou D."/>
            <person name="Wan R."/>
            <person name="Han L."/>
            <person name="Xu M.N."/>
            <person name="Liu Y."/>
            <person name="Liu H."/>
            <person name="Kao S.J."/>
            <person name="Li M."/>
        </authorList>
    </citation>
    <scope>NUCLEOTIDE SEQUENCE [LARGE SCALE GENOMIC DNA]</scope>
    <source>
        <strain evidence="1">W1bin1</strain>
    </source>
</reference>
<evidence type="ECO:0000313" key="2">
    <source>
        <dbReference type="Proteomes" id="UP000559653"/>
    </source>
</evidence>
<dbReference type="Proteomes" id="UP000559653">
    <property type="component" value="Unassembled WGS sequence"/>
</dbReference>
<sequence>MRYLIAIIIFSGFLTPAFAQEDIKNPSIIINTKEIPFQDFNTISREAISFDLEESHSISWNITIDNNLEYANPDGNAVLKVYDKNSDKFIEVGMGAPPDEKFWVAVNTEKEGYVVVQSDLERGWFPAAKVALSYTERGGLTVNNGARITVSSLNIGSFEVGSYSVHGMEGSTDPPAVKSGTMIVEFLSGDPSQNVFALFPFYLAAGIGTLVGILFLTKRRS</sequence>
<gene>
    <name evidence="1" type="ORF">H2B03_01380</name>
</gene>
<comment type="caution">
    <text evidence="1">The sequence shown here is derived from an EMBL/GenBank/DDBJ whole genome shotgun (WGS) entry which is preliminary data.</text>
</comment>
<accession>A0AC60VWU4</accession>
<protein>
    <submittedName>
        <fullName evidence="1">Uncharacterized protein</fullName>
    </submittedName>
</protein>
<name>A0AC60VWU4_9ARCH</name>